<feature type="transmembrane region" description="Helical" evidence="1">
    <location>
        <begin position="20"/>
        <end position="39"/>
    </location>
</feature>
<keyword evidence="1" id="KW-1133">Transmembrane helix</keyword>
<organism evidence="2">
    <name type="scientific">Opuntia streptacantha</name>
    <name type="common">Prickly pear cactus</name>
    <name type="synonym">Opuntia cardona</name>
    <dbReference type="NCBI Taxonomy" id="393608"/>
    <lineage>
        <taxon>Eukaryota</taxon>
        <taxon>Viridiplantae</taxon>
        <taxon>Streptophyta</taxon>
        <taxon>Embryophyta</taxon>
        <taxon>Tracheophyta</taxon>
        <taxon>Spermatophyta</taxon>
        <taxon>Magnoliopsida</taxon>
        <taxon>eudicotyledons</taxon>
        <taxon>Gunneridae</taxon>
        <taxon>Pentapetalae</taxon>
        <taxon>Caryophyllales</taxon>
        <taxon>Cactineae</taxon>
        <taxon>Cactaceae</taxon>
        <taxon>Opuntioideae</taxon>
        <taxon>Opuntia</taxon>
    </lineage>
</organism>
<keyword evidence="1" id="KW-0472">Membrane</keyword>
<evidence type="ECO:0000313" key="2">
    <source>
        <dbReference type="EMBL" id="MBA4656253.1"/>
    </source>
</evidence>
<protein>
    <submittedName>
        <fullName evidence="2">Uncharacterized protein</fullName>
    </submittedName>
</protein>
<reference evidence="2" key="2">
    <citation type="submission" date="2020-07" db="EMBL/GenBank/DDBJ databases">
        <authorList>
            <person name="Vera ALvarez R."/>
            <person name="Arias-Moreno D.M."/>
            <person name="Jimenez-Jacinto V."/>
            <person name="Jimenez-Bremont J.F."/>
            <person name="Swaminathan K."/>
            <person name="Moose S.P."/>
            <person name="Guerrero-Gonzalez M.L."/>
            <person name="Marino-Ramirez L."/>
            <person name="Landsman D."/>
            <person name="Rodriguez-Kessler M."/>
            <person name="Delgado-Sanchez P."/>
        </authorList>
    </citation>
    <scope>NUCLEOTIDE SEQUENCE</scope>
    <source>
        <tissue evidence="2">Cladode</tissue>
    </source>
</reference>
<reference evidence="2" key="1">
    <citation type="journal article" date="2013" name="J. Plant Res.">
        <title>Effect of fungi and light on seed germination of three Opuntia species from semiarid lands of central Mexico.</title>
        <authorList>
            <person name="Delgado-Sanchez P."/>
            <person name="Jimenez-Bremont J.F."/>
            <person name="Guerrero-Gonzalez Mde L."/>
            <person name="Flores J."/>
        </authorList>
    </citation>
    <scope>NUCLEOTIDE SEQUENCE</scope>
    <source>
        <tissue evidence="2">Cladode</tissue>
    </source>
</reference>
<sequence length="173" mass="20380">MPVKVSSNRRRRSRVSTSMALLLVFYCSETWWVLVKLMMNWRKKLDPSVPSMEQLLGCLYLKLQSPVFPLMRPLEFLYSLRGLKKRPKHLLTSMAGFLEGGWSVPHSTRKRGSTKMNWLLSLERWLGSENHRVPFERLTEFVIKIVSRSKPRIGQAQEKLNHVKFPYVQAWFC</sequence>
<dbReference type="EMBL" id="GISG01191093">
    <property type="protein sequence ID" value="MBA4656253.1"/>
    <property type="molecule type" value="Transcribed_RNA"/>
</dbReference>
<keyword evidence="1" id="KW-0812">Transmembrane</keyword>
<dbReference type="AlphaFoldDB" id="A0A7C9A2Y9"/>
<evidence type="ECO:0000256" key="1">
    <source>
        <dbReference type="SAM" id="Phobius"/>
    </source>
</evidence>
<proteinExistence type="predicted"/>
<name>A0A7C9A2Y9_OPUST</name>
<accession>A0A7C9A2Y9</accession>